<reference evidence="2 3" key="1">
    <citation type="submission" date="2014-06" db="EMBL/GenBank/DDBJ databases">
        <title>Draft genome sequence of iron oxidizing acidophile Leptospirillum ferriphilum DSM14647.</title>
        <authorList>
            <person name="Cardenas J.P."/>
            <person name="Lazcano M."/>
            <person name="Ossandon F.J."/>
            <person name="Corbett M."/>
            <person name="Holmes D.S."/>
            <person name="Watkin E."/>
        </authorList>
    </citation>
    <scope>NUCLEOTIDE SEQUENCE [LARGE SCALE GENOMIC DNA]</scope>
    <source>
        <strain evidence="2 3">DSM 14647</strain>
    </source>
</reference>
<evidence type="ECO:0000313" key="2">
    <source>
        <dbReference type="EMBL" id="KGA94930.1"/>
    </source>
</evidence>
<dbReference type="Proteomes" id="UP000029452">
    <property type="component" value="Unassembled WGS sequence"/>
</dbReference>
<dbReference type="EMBL" id="JPGK01000001">
    <property type="protein sequence ID" value="KGA94930.1"/>
    <property type="molecule type" value="Genomic_DNA"/>
</dbReference>
<feature type="region of interest" description="Disordered" evidence="1">
    <location>
        <begin position="26"/>
        <end position="46"/>
    </location>
</feature>
<comment type="caution">
    <text evidence="2">The sequence shown here is derived from an EMBL/GenBank/DDBJ whole genome shotgun (WGS) entry which is preliminary data.</text>
</comment>
<evidence type="ECO:0000313" key="3">
    <source>
        <dbReference type="Proteomes" id="UP000029452"/>
    </source>
</evidence>
<dbReference type="PATRIC" id="fig|178606.4.peg.143"/>
<gene>
    <name evidence="2" type="ORF">LptCag_2364</name>
</gene>
<sequence length="46" mass="5189">MTLSSSINPQEYRPYPSSFHRRKTLFLNPAPSRPKGPASGLMNRIS</sequence>
<name>A0A094WEG6_9BACT</name>
<organism evidence="2 3">
    <name type="scientific">Leptospirillum ferriphilum</name>
    <dbReference type="NCBI Taxonomy" id="178606"/>
    <lineage>
        <taxon>Bacteria</taxon>
        <taxon>Pseudomonadati</taxon>
        <taxon>Nitrospirota</taxon>
        <taxon>Nitrospiria</taxon>
        <taxon>Nitrospirales</taxon>
        <taxon>Nitrospiraceae</taxon>
        <taxon>Leptospirillum</taxon>
    </lineage>
</organism>
<proteinExistence type="predicted"/>
<accession>A0A094WEG6</accession>
<protein>
    <submittedName>
        <fullName evidence="2">Uncharacterized protein</fullName>
    </submittedName>
</protein>
<evidence type="ECO:0000256" key="1">
    <source>
        <dbReference type="SAM" id="MobiDB-lite"/>
    </source>
</evidence>
<dbReference type="AlphaFoldDB" id="A0A094WEG6"/>